<reference evidence="3 4" key="1">
    <citation type="journal article" date="2020" name="G3 (Bethesda)">
        <title>Improved Reference Genome for Cyclotella cryptica CCMP332, a Model for Cell Wall Morphogenesis, Salinity Adaptation, and Lipid Production in Diatoms (Bacillariophyta).</title>
        <authorList>
            <person name="Roberts W.R."/>
            <person name="Downey K.M."/>
            <person name="Ruck E.C."/>
            <person name="Traller J.C."/>
            <person name="Alverson A.J."/>
        </authorList>
    </citation>
    <scope>NUCLEOTIDE SEQUENCE [LARGE SCALE GENOMIC DNA]</scope>
    <source>
        <strain evidence="3 4">CCMP332</strain>
    </source>
</reference>
<evidence type="ECO:0008006" key="5">
    <source>
        <dbReference type="Google" id="ProtNLM"/>
    </source>
</evidence>
<feature type="transmembrane region" description="Helical" evidence="2">
    <location>
        <begin position="624"/>
        <end position="642"/>
    </location>
</feature>
<feature type="transmembrane region" description="Helical" evidence="2">
    <location>
        <begin position="714"/>
        <end position="742"/>
    </location>
</feature>
<sequence>MGVSGTSGDLDVTGNDHVNYYDGVKSKELIDFLKDDKREMTYGRRIALSLINKKWYNPKAGVKSEESNTAGEMKQNSQKPVDSSSSNEDNFDAMMSNPHPNLEKSWAYFEHVTLYRYLLSPDETIDKGSKMSVLVEAFRKMFMKSNAKLERAEPGENDDPTRLYSPIFTPHSQLGTSETSTSHLDLPDRLTPLTRGCLHTPPSSVCMIIFMDFGLGIGLYFSTLRAITLITFAAGLLSVYNIVYFASSEYQPPEFVHDISMLERGSAICTHTRWVPCVDCNCSDALQDPKFGTFPADRCAKDANYPELTFVLHNECDGTPWQLAACSFAAMVLIVVSMFSLSDYLKRQEVQFDVDEQTAQDYSIKISNPPKDAKDPDEWFRFFNENFDDAHPTVVTVAVDNDLLVRTLVERRDRLRIICDMKASPSMSILDLARVAAEEEKERNFLSRLVAIVVPGLPEHFARVVALNAKVGGLAQLEYPVTNVFVTFETEKDQRNVLSSLSIGSASASRNDISVISDPKYLFRGKYVLKLKEPDEPSTVRWQDLNAGQWQKVKERLFTFLCTVAAIVLVAVLVGLANEASTIGAAFTIALFNILFPTMAKMLTDIESHPSEGSKQTSLYFKICFFRWVSTAVVISIITPFTHTLTNKTGLITQVYALFFADIVTTNALQLADPAGHLKRHFLAPRAATQDAMDLLFQGTPYELAERYTDMTKILFLCLWYSSIFPGSFFLCSFSLGIKYYVDRFSLMRTWKRAPQLGNLISKSSRRVFFPLAIGAQAVLSSYYWTGFPFDNICPNDGINKTFINSYTLVRIDGGNEGVTARFTNDDVDYRFCNMDMMTLAGVSLSSGETQPEDWMTEEQIISTTYYGWSAIAILGVVFILFLMRFRRKLLNRFQSKYKTVGEDQGIPYSEVTSRSAYIPQVTSRLFAYPLVACNTDNIDEELYDWTDPERTFRYYDLTKDAKSLLASLSIDEPPGFSVVKHFPPKNES</sequence>
<keyword evidence="2" id="KW-0472">Membrane</keyword>
<feature type="transmembrane region" description="Helical" evidence="2">
    <location>
        <begin position="202"/>
        <end position="221"/>
    </location>
</feature>
<keyword evidence="2" id="KW-0812">Transmembrane</keyword>
<dbReference type="PANTHER" id="PTHR13018">
    <property type="entry name" value="PROBABLE MEMBRANE PROTEIN DUF221-RELATED"/>
    <property type="match status" value="1"/>
</dbReference>
<evidence type="ECO:0000313" key="4">
    <source>
        <dbReference type="Proteomes" id="UP001516023"/>
    </source>
</evidence>
<gene>
    <name evidence="3" type="ORF">HJC23_008070</name>
</gene>
<feature type="compositionally biased region" description="Polar residues" evidence="1">
    <location>
        <begin position="67"/>
        <end position="88"/>
    </location>
</feature>
<dbReference type="PANTHER" id="PTHR13018:SF5">
    <property type="entry name" value="RE44586P"/>
    <property type="match status" value="1"/>
</dbReference>
<evidence type="ECO:0000256" key="2">
    <source>
        <dbReference type="SAM" id="Phobius"/>
    </source>
</evidence>
<feature type="transmembrane region" description="Helical" evidence="2">
    <location>
        <begin position="557"/>
        <end position="577"/>
    </location>
</feature>
<accession>A0ABD3NZT6</accession>
<feature type="transmembrane region" description="Helical" evidence="2">
    <location>
        <begin position="321"/>
        <end position="341"/>
    </location>
</feature>
<protein>
    <recommendedName>
        <fullName evidence="5">CSC1/OSCA1-like cytosolic domain-containing protein</fullName>
    </recommendedName>
</protein>
<feature type="transmembrane region" description="Helical" evidence="2">
    <location>
        <begin position="583"/>
        <end position="603"/>
    </location>
</feature>
<feature type="transmembrane region" description="Helical" evidence="2">
    <location>
        <begin position="226"/>
        <end position="246"/>
    </location>
</feature>
<proteinExistence type="predicted"/>
<dbReference type="EMBL" id="JABMIG020000325">
    <property type="protein sequence ID" value="KAL3781168.1"/>
    <property type="molecule type" value="Genomic_DNA"/>
</dbReference>
<keyword evidence="4" id="KW-1185">Reference proteome</keyword>
<dbReference type="Proteomes" id="UP001516023">
    <property type="component" value="Unassembled WGS sequence"/>
</dbReference>
<feature type="region of interest" description="Disordered" evidence="1">
    <location>
        <begin position="62"/>
        <end position="96"/>
    </location>
</feature>
<comment type="caution">
    <text evidence="3">The sequence shown here is derived from an EMBL/GenBank/DDBJ whole genome shotgun (WGS) entry which is preliminary data.</text>
</comment>
<name>A0ABD3NZT6_9STRA</name>
<feature type="transmembrane region" description="Helical" evidence="2">
    <location>
        <begin position="866"/>
        <end position="884"/>
    </location>
</feature>
<evidence type="ECO:0000256" key="1">
    <source>
        <dbReference type="SAM" id="MobiDB-lite"/>
    </source>
</evidence>
<evidence type="ECO:0000313" key="3">
    <source>
        <dbReference type="EMBL" id="KAL3781168.1"/>
    </source>
</evidence>
<organism evidence="3 4">
    <name type="scientific">Cyclotella cryptica</name>
    <dbReference type="NCBI Taxonomy" id="29204"/>
    <lineage>
        <taxon>Eukaryota</taxon>
        <taxon>Sar</taxon>
        <taxon>Stramenopiles</taxon>
        <taxon>Ochrophyta</taxon>
        <taxon>Bacillariophyta</taxon>
        <taxon>Coscinodiscophyceae</taxon>
        <taxon>Thalassiosirophycidae</taxon>
        <taxon>Stephanodiscales</taxon>
        <taxon>Stephanodiscaceae</taxon>
        <taxon>Cyclotella</taxon>
    </lineage>
</organism>
<dbReference type="AlphaFoldDB" id="A0ABD3NZT6"/>
<dbReference type="InterPro" id="IPR045122">
    <property type="entry name" value="Csc1-like"/>
</dbReference>
<keyword evidence="2" id="KW-1133">Transmembrane helix</keyword>